<dbReference type="InterPro" id="IPR001179">
    <property type="entry name" value="PPIase_FKBP_dom"/>
</dbReference>
<dbReference type="Pfam" id="PF00254">
    <property type="entry name" value="FKBP_C"/>
    <property type="match status" value="1"/>
</dbReference>
<organism evidence="6 7">
    <name type="scientific">Nitrospira defluvii</name>
    <dbReference type="NCBI Taxonomy" id="330214"/>
    <lineage>
        <taxon>Bacteria</taxon>
        <taxon>Pseudomonadati</taxon>
        <taxon>Nitrospirota</taxon>
        <taxon>Nitrospiria</taxon>
        <taxon>Nitrospirales</taxon>
        <taxon>Nitrospiraceae</taxon>
        <taxon>Nitrospira</taxon>
    </lineage>
</organism>
<keyword evidence="2 3" id="KW-0697">Rotamase</keyword>
<dbReference type="EC" id="5.2.1.8" evidence="4"/>
<evidence type="ECO:0000256" key="4">
    <source>
        <dbReference type="RuleBase" id="RU003915"/>
    </source>
</evidence>
<dbReference type="PROSITE" id="PS50059">
    <property type="entry name" value="FKBP_PPIASE"/>
    <property type="match status" value="1"/>
</dbReference>
<comment type="similarity">
    <text evidence="4">Belongs to the FKBP-type PPIase family.</text>
</comment>
<evidence type="ECO:0000259" key="5">
    <source>
        <dbReference type="PROSITE" id="PS50059"/>
    </source>
</evidence>
<evidence type="ECO:0000256" key="2">
    <source>
        <dbReference type="ARBA" id="ARBA00023110"/>
    </source>
</evidence>
<keyword evidence="7" id="KW-1185">Reference proteome</keyword>
<evidence type="ECO:0000256" key="3">
    <source>
        <dbReference type="PROSITE-ProRule" id="PRU00277"/>
    </source>
</evidence>
<dbReference type="Gene3D" id="3.10.50.40">
    <property type="match status" value="1"/>
</dbReference>
<comment type="catalytic activity">
    <reaction evidence="1 3 4">
        <text>[protein]-peptidylproline (omega=180) = [protein]-peptidylproline (omega=0)</text>
        <dbReference type="Rhea" id="RHEA:16237"/>
        <dbReference type="Rhea" id="RHEA-COMP:10747"/>
        <dbReference type="Rhea" id="RHEA-COMP:10748"/>
        <dbReference type="ChEBI" id="CHEBI:83833"/>
        <dbReference type="ChEBI" id="CHEBI:83834"/>
        <dbReference type="EC" id="5.2.1.8"/>
    </reaction>
</comment>
<dbReference type="SUPFAM" id="SSF54534">
    <property type="entry name" value="FKBP-like"/>
    <property type="match status" value="1"/>
</dbReference>
<accession>A0ABM8QIF9</accession>
<feature type="domain" description="PPIase FKBP-type" evidence="5">
    <location>
        <begin position="1"/>
        <end position="44"/>
    </location>
</feature>
<evidence type="ECO:0000313" key="6">
    <source>
        <dbReference type="EMBL" id="CAE6698740.1"/>
    </source>
</evidence>
<dbReference type="InterPro" id="IPR046357">
    <property type="entry name" value="PPIase_dom_sf"/>
</dbReference>
<keyword evidence="3 4" id="KW-0413">Isomerase</keyword>
<comment type="caution">
    <text evidence="6">The sequence shown here is derived from an EMBL/GenBank/DDBJ whole genome shotgun (WGS) entry which is preliminary data.</text>
</comment>
<protein>
    <recommendedName>
        <fullName evidence="4">Peptidyl-prolyl cis-trans isomerase</fullName>
        <ecNumber evidence="4">5.2.1.8</ecNumber>
    </recommendedName>
</protein>
<evidence type="ECO:0000313" key="7">
    <source>
        <dbReference type="Proteomes" id="UP000675880"/>
    </source>
</evidence>
<reference evidence="6 7" key="1">
    <citation type="submission" date="2021-02" db="EMBL/GenBank/DDBJ databases">
        <authorList>
            <person name="Han P."/>
        </authorList>
    </citation>
    <scope>NUCLEOTIDE SEQUENCE [LARGE SCALE GENOMIC DNA]</scope>
    <source>
        <strain evidence="6">Candidatus Nitrospira sp. ZN2</strain>
    </source>
</reference>
<dbReference type="GO" id="GO:0003755">
    <property type="term" value="F:peptidyl-prolyl cis-trans isomerase activity"/>
    <property type="evidence" value="ECO:0007669"/>
    <property type="project" value="UniProtKB-EC"/>
</dbReference>
<gene>
    <name evidence="6" type="ORF">NSPZN2_10605</name>
</gene>
<dbReference type="Proteomes" id="UP000675880">
    <property type="component" value="Unassembled WGS sequence"/>
</dbReference>
<sequence length="47" mass="5146">MRNEGGGTARVRISPHLAYGHKGLPSLIPPDALLVVELWLRGIVQTR</sequence>
<proteinExistence type="inferred from homology"/>
<evidence type="ECO:0000256" key="1">
    <source>
        <dbReference type="ARBA" id="ARBA00000971"/>
    </source>
</evidence>
<dbReference type="EMBL" id="CAJNBJ010000001">
    <property type="protein sequence ID" value="CAE6698740.1"/>
    <property type="molecule type" value="Genomic_DNA"/>
</dbReference>
<name>A0ABM8QIF9_9BACT</name>